<evidence type="ECO:0000256" key="1">
    <source>
        <dbReference type="SAM" id="MobiDB-lite"/>
    </source>
</evidence>
<dbReference type="AlphaFoldDB" id="A0A067Q0Y0"/>
<feature type="domain" description="DUF6697" evidence="2">
    <location>
        <begin position="14"/>
        <end position="191"/>
    </location>
</feature>
<feature type="compositionally biased region" description="Acidic residues" evidence="1">
    <location>
        <begin position="272"/>
        <end position="290"/>
    </location>
</feature>
<keyword evidence="4" id="KW-1185">Reference proteome</keyword>
<dbReference type="EMBL" id="KL197722">
    <property type="protein sequence ID" value="KDQ56256.1"/>
    <property type="molecule type" value="Genomic_DNA"/>
</dbReference>
<proteinExistence type="predicted"/>
<dbReference type="InterPro" id="IPR046520">
    <property type="entry name" value="DUF6697"/>
</dbReference>
<reference evidence="4" key="1">
    <citation type="journal article" date="2014" name="Proc. Natl. Acad. Sci. U.S.A.">
        <title>Extensive sampling of basidiomycete genomes demonstrates inadequacy of the white-rot/brown-rot paradigm for wood decay fungi.</title>
        <authorList>
            <person name="Riley R."/>
            <person name="Salamov A.A."/>
            <person name="Brown D.W."/>
            <person name="Nagy L.G."/>
            <person name="Floudas D."/>
            <person name="Held B.W."/>
            <person name="Levasseur A."/>
            <person name="Lombard V."/>
            <person name="Morin E."/>
            <person name="Otillar R."/>
            <person name="Lindquist E.A."/>
            <person name="Sun H."/>
            <person name="LaButti K.M."/>
            <person name="Schmutz J."/>
            <person name="Jabbour D."/>
            <person name="Luo H."/>
            <person name="Baker S.E."/>
            <person name="Pisabarro A.G."/>
            <person name="Walton J.D."/>
            <person name="Blanchette R.A."/>
            <person name="Henrissat B."/>
            <person name="Martin F."/>
            <person name="Cullen D."/>
            <person name="Hibbett D.S."/>
            <person name="Grigoriev I.V."/>
        </authorList>
    </citation>
    <scope>NUCLEOTIDE SEQUENCE [LARGE SCALE GENOMIC DNA]</scope>
    <source>
        <strain evidence="4">MUCL 33604</strain>
    </source>
</reference>
<gene>
    <name evidence="3" type="ORF">JAAARDRAFT_306417</name>
</gene>
<feature type="compositionally biased region" description="Acidic residues" evidence="1">
    <location>
        <begin position="235"/>
        <end position="248"/>
    </location>
</feature>
<feature type="region of interest" description="Disordered" evidence="1">
    <location>
        <begin position="195"/>
        <end position="290"/>
    </location>
</feature>
<accession>A0A067Q0Y0</accession>
<dbReference type="OrthoDB" id="3265858at2759"/>
<organism evidence="3 4">
    <name type="scientific">Jaapia argillacea MUCL 33604</name>
    <dbReference type="NCBI Taxonomy" id="933084"/>
    <lineage>
        <taxon>Eukaryota</taxon>
        <taxon>Fungi</taxon>
        <taxon>Dikarya</taxon>
        <taxon>Basidiomycota</taxon>
        <taxon>Agaricomycotina</taxon>
        <taxon>Agaricomycetes</taxon>
        <taxon>Agaricomycetidae</taxon>
        <taxon>Jaapiales</taxon>
        <taxon>Jaapiaceae</taxon>
        <taxon>Jaapia</taxon>
    </lineage>
</organism>
<sequence>MPQNLDPTTNAQATHPKQWRVLFPNDDMNPCLPSNPGEPGMVFANRFEILDGESWTVFRKVEKSKPVLWVMDGEYVFTQCEAPLSGEEFGRQSDVVKKSWGSHILGARRCQSYVEIHARVYLRLKYPGEEITKERLDKAVSEIRKTNKEQPAKVQSRDVINALTCGEEVINILVMQCVGYDYAFEAEMREKMDEFVPSKGKGKGKGKSRAKPGPKSARSKPKPKAPVARRREEASDSGDDDPDAMEVEEIVRERRRSGRFVANAGSVVDRDGAEEEEESDGDGEDDDYAE</sequence>
<evidence type="ECO:0000259" key="2">
    <source>
        <dbReference type="Pfam" id="PF20411"/>
    </source>
</evidence>
<feature type="compositionally biased region" description="Basic residues" evidence="1">
    <location>
        <begin position="200"/>
        <end position="223"/>
    </location>
</feature>
<dbReference type="Pfam" id="PF20411">
    <property type="entry name" value="DUF6697"/>
    <property type="match status" value="1"/>
</dbReference>
<dbReference type="STRING" id="933084.A0A067Q0Y0"/>
<dbReference type="InParanoid" id="A0A067Q0Y0"/>
<dbReference type="HOGENOM" id="CLU_959976_0_0_1"/>
<evidence type="ECO:0000313" key="4">
    <source>
        <dbReference type="Proteomes" id="UP000027265"/>
    </source>
</evidence>
<name>A0A067Q0Y0_9AGAM</name>
<dbReference type="Proteomes" id="UP000027265">
    <property type="component" value="Unassembled WGS sequence"/>
</dbReference>
<protein>
    <recommendedName>
        <fullName evidence="2">DUF6697 domain-containing protein</fullName>
    </recommendedName>
</protein>
<evidence type="ECO:0000313" key="3">
    <source>
        <dbReference type="EMBL" id="KDQ56256.1"/>
    </source>
</evidence>